<dbReference type="PANTHER" id="PTHR33710">
    <property type="entry name" value="BNAC02G09200D PROTEIN"/>
    <property type="match status" value="1"/>
</dbReference>
<comment type="caution">
    <text evidence="1">The sequence shown here is derived from an EMBL/GenBank/DDBJ whole genome shotgun (WGS) entry which is preliminary data.</text>
</comment>
<dbReference type="SUPFAM" id="SSF56219">
    <property type="entry name" value="DNase I-like"/>
    <property type="match status" value="1"/>
</dbReference>
<evidence type="ECO:0000313" key="1">
    <source>
        <dbReference type="EMBL" id="KAK9941488.1"/>
    </source>
</evidence>
<dbReference type="AlphaFoldDB" id="A0AAW1Y0E5"/>
<dbReference type="PANTHER" id="PTHR33710:SF71">
    <property type="entry name" value="ENDONUCLEASE_EXONUCLEASE_PHOSPHATASE DOMAIN-CONTAINING PROTEIN"/>
    <property type="match status" value="1"/>
</dbReference>
<gene>
    <name evidence="1" type="ORF">M0R45_018082</name>
</gene>
<evidence type="ECO:0000313" key="2">
    <source>
        <dbReference type="Proteomes" id="UP001457282"/>
    </source>
</evidence>
<organism evidence="1 2">
    <name type="scientific">Rubus argutus</name>
    <name type="common">Southern blackberry</name>
    <dbReference type="NCBI Taxonomy" id="59490"/>
    <lineage>
        <taxon>Eukaryota</taxon>
        <taxon>Viridiplantae</taxon>
        <taxon>Streptophyta</taxon>
        <taxon>Embryophyta</taxon>
        <taxon>Tracheophyta</taxon>
        <taxon>Spermatophyta</taxon>
        <taxon>Magnoliopsida</taxon>
        <taxon>eudicotyledons</taxon>
        <taxon>Gunneridae</taxon>
        <taxon>Pentapetalae</taxon>
        <taxon>rosids</taxon>
        <taxon>fabids</taxon>
        <taxon>Rosales</taxon>
        <taxon>Rosaceae</taxon>
        <taxon>Rosoideae</taxon>
        <taxon>Rosoideae incertae sedis</taxon>
        <taxon>Rubus</taxon>
    </lineage>
</organism>
<keyword evidence="2" id="KW-1185">Reference proteome</keyword>
<accession>A0AAW1Y0E5</accession>
<dbReference type="Gene3D" id="3.60.10.10">
    <property type="entry name" value="Endonuclease/exonuclease/phosphatase"/>
    <property type="match status" value="1"/>
</dbReference>
<dbReference type="EMBL" id="JBEDUW010000003">
    <property type="protein sequence ID" value="KAK9941488.1"/>
    <property type="molecule type" value="Genomic_DNA"/>
</dbReference>
<dbReference type="Proteomes" id="UP001457282">
    <property type="component" value="Unassembled WGS sequence"/>
</dbReference>
<reference evidence="1 2" key="1">
    <citation type="journal article" date="2023" name="G3 (Bethesda)">
        <title>A chromosome-length genome assembly and annotation of blackberry (Rubus argutus, cv. 'Hillquist').</title>
        <authorList>
            <person name="Bruna T."/>
            <person name="Aryal R."/>
            <person name="Dudchenko O."/>
            <person name="Sargent D.J."/>
            <person name="Mead D."/>
            <person name="Buti M."/>
            <person name="Cavallini A."/>
            <person name="Hytonen T."/>
            <person name="Andres J."/>
            <person name="Pham M."/>
            <person name="Weisz D."/>
            <person name="Mascagni F."/>
            <person name="Usai G."/>
            <person name="Natali L."/>
            <person name="Bassil N."/>
            <person name="Fernandez G.E."/>
            <person name="Lomsadze A."/>
            <person name="Armour M."/>
            <person name="Olukolu B."/>
            <person name="Poorten T."/>
            <person name="Britton C."/>
            <person name="Davik J."/>
            <person name="Ashrafi H."/>
            <person name="Aiden E.L."/>
            <person name="Borodovsky M."/>
            <person name="Worthington M."/>
        </authorList>
    </citation>
    <scope>NUCLEOTIDE SEQUENCE [LARGE SCALE GENOMIC DNA]</scope>
    <source>
        <strain evidence="1">PI 553951</strain>
    </source>
</reference>
<proteinExistence type="predicted"/>
<protein>
    <submittedName>
        <fullName evidence="1">Uncharacterized protein</fullName>
    </submittedName>
</protein>
<name>A0AAW1Y0E5_RUBAR</name>
<sequence length="168" mass="20218">MNIFNDFITEANLRDLPLLNPKFTWSNMRDEAVWRRLDRFLFSSEWEDCFPNARQSTLSRVTSDHCPIELNTNSLKWGPGPFRVENMWLKHPSFKQNFREWWETDSGPGWEGFKFMNKLRWVKSNLKVWSKDVFGEVLKEKKSVEMEIKELDNIDEREGLNAELKRER</sequence>
<dbReference type="InterPro" id="IPR036691">
    <property type="entry name" value="Endo/exonu/phosph_ase_sf"/>
</dbReference>